<dbReference type="EMBL" id="KB916409">
    <property type="protein sequence ID" value="EOD46710.1"/>
    <property type="molecule type" value="Genomic_DNA"/>
</dbReference>
<evidence type="ECO:0000313" key="3">
    <source>
        <dbReference type="Proteomes" id="UP000013521"/>
    </source>
</evidence>
<evidence type="ECO:0000313" key="2">
    <source>
        <dbReference type="EMBL" id="EOD46710.1"/>
    </source>
</evidence>
<accession>R1G5J0</accession>
<feature type="compositionally biased region" description="Polar residues" evidence="1">
    <location>
        <begin position="1"/>
        <end position="14"/>
    </location>
</feature>
<feature type="region of interest" description="Disordered" evidence="1">
    <location>
        <begin position="489"/>
        <end position="510"/>
    </location>
</feature>
<dbReference type="AlphaFoldDB" id="R1G5J0"/>
<feature type="compositionally biased region" description="Low complexity" evidence="1">
    <location>
        <begin position="171"/>
        <end position="190"/>
    </location>
</feature>
<evidence type="ECO:0000256" key="1">
    <source>
        <dbReference type="SAM" id="MobiDB-lite"/>
    </source>
</evidence>
<feature type="compositionally biased region" description="Low complexity" evidence="1">
    <location>
        <begin position="15"/>
        <end position="30"/>
    </location>
</feature>
<feature type="compositionally biased region" description="Polar residues" evidence="1">
    <location>
        <begin position="38"/>
        <end position="51"/>
    </location>
</feature>
<gene>
    <name evidence="2" type="ORF">UCRNP2_6554</name>
</gene>
<sequence length="510" mass="55531">MTSTATAPSKSQNQTTTTAATAAAAPAATAHQEDQRPRTSASETTTMSPTKSRFSLLRYRRYREKVATQHPPPFVGVPEGDVEFGELEGEVEAKYCVFVFVAVFVEFKQLELVGGEQRDEDEAPPRKAEDVRPHKTVRAYVCRHFVSVPVEDLTPPPAPNQAQDPDRESSQHVQQQQQQHPTIATAADTPPAEEDPPLSPPPPFLFHGPTAEPTPPPTPPLKPQLQLPQHPPSSPPPANADTPTFTLTPPSPNPAQTTFRSSTISIPARNSSASSFLAVAGMAAGNAGPQASLPKNGVPACCPTCTALAAAMAHARKTAGIYGPRHSLSTQAAKQARLARVAWANREWEAGNWEWDLEEGERGDEGLRLGVVAMVAREEEGLGERTQVVRFLERPRIVEDGGGEEAADGAPSGPLRAKLWGPLGERNRKSKEFKRSLDSYVPGRWAAGEGVEWLDTSGRRMTYEEYYEGKTEGKHGAVRMVVEFKKWVGGGKKEKERERDRERGIGIDDE</sequence>
<dbReference type="KEGG" id="npa:UCRNP2_6554"/>
<dbReference type="Proteomes" id="UP000013521">
    <property type="component" value="Unassembled WGS sequence"/>
</dbReference>
<proteinExistence type="predicted"/>
<protein>
    <submittedName>
        <fullName evidence="2">Uncharacterized protein</fullName>
    </submittedName>
</protein>
<reference evidence="3" key="1">
    <citation type="journal article" date="2013" name="Genome Announc.">
        <title>Draft genome sequence of Neofusicoccum parvum isolate UCR-NP2, a fungal vascular pathogen associated with grapevine cankers.</title>
        <authorList>
            <person name="Blanco-Ulate B."/>
            <person name="Rolshausen P."/>
            <person name="Cantu D."/>
        </authorList>
    </citation>
    <scope>NUCLEOTIDE SEQUENCE [LARGE SCALE GENOMIC DNA]</scope>
    <source>
        <strain evidence="3">UCR-NP2</strain>
    </source>
</reference>
<name>R1G5J0_BOTPV</name>
<dbReference type="OrthoDB" id="3945350at2759"/>
<feature type="compositionally biased region" description="Pro residues" evidence="1">
    <location>
        <begin position="229"/>
        <end position="238"/>
    </location>
</feature>
<feature type="compositionally biased region" description="Polar residues" evidence="1">
    <location>
        <begin position="254"/>
        <end position="266"/>
    </location>
</feature>
<feature type="region of interest" description="Disordered" evidence="1">
    <location>
        <begin position="150"/>
        <end position="266"/>
    </location>
</feature>
<dbReference type="HOGENOM" id="CLU_534185_0_0_1"/>
<feature type="compositionally biased region" description="Pro residues" evidence="1">
    <location>
        <begin position="212"/>
        <end position="222"/>
    </location>
</feature>
<organism evidence="2 3">
    <name type="scientific">Botryosphaeria parva (strain UCR-NP2)</name>
    <name type="common">Grapevine canker fungus</name>
    <name type="synonym">Neofusicoccum parvum</name>
    <dbReference type="NCBI Taxonomy" id="1287680"/>
    <lineage>
        <taxon>Eukaryota</taxon>
        <taxon>Fungi</taxon>
        <taxon>Dikarya</taxon>
        <taxon>Ascomycota</taxon>
        <taxon>Pezizomycotina</taxon>
        <taxon>Dothideomycetes</taxon>
        <taxon>Dothideomycetes incertae sedis</taxon>
        <taxon>Botryosphaeriales</taxon>
        <taxon>Botryosphaeriaceae</taxon>
        <taxon>Neofusicoccum</taxon>
    </lineage>
</organism>
<feature type="region of interest" description="Disordered" evidence="1">
    <location>
        <begin position="1"/>
        <end position="52"/>
    </location>
</feature>